<comment type="caution">
    <text evidence="2">The sequence shown here is derived from an EMBL/GenBank/DDBJ whole genome shotgun (WGS) entry which is preliminary data.</text>
</comment>
<evidence type="ECO:0000313" key="2">
    <source>
        <dbReference type="EMBL" id="MDR7307982.1"/>
    </source>
</evidence>
<keyword evidence="3" id="KW-1185">Reference proteome</keyword>
<dbReference type="EMBL" id="JAVDXO010000008">
    <property type="protein sequence ID" value="MDR7307982.1"/>
    <property type="molecule type" value="Genomic_DNA"/>
</dbReference>
<dbReference type="Proteomes" id="UP001268089">
    <property type="component" value="Unassembled WGS sequence"/>
</dbReference>
<keyword evidence="1" id="KW-0812">Transmembrane</keyword>
<organism evidence="2 3">
    <name type="scientific">Rhodoferax saidenbachensis</name>
    <dbReference type="NCBI Taxonomy" id="1484693"/>
    <lineage>
        <taxon>Bacteria</taxon>
        <taxon>Pseudomonadati</taxon>
        <taxon>Pseudomonadota</taxon>
        <taxon>Betaproteobacteria</taxon>
        <taxon>Burkholderiales</taxon>
        <taxon>Comamonadaceae</taxon>
        <taxon>Rhodoferax</taxon>
    </lineage>
</organism>
<keyword evidence="1" id="KW-1133">Transmembrane helix</keyword>
<dbReference type="RefSeq" id="WP_310344680.1">
    <property type="nucleotide sequence ID" value="NZ_JAVDXO010000008.1"/>
</dbReference>
<feature type="transmembrane region" description="Helical" evidence="1">
    <location>
        <begin position="12"/>
        <end position="34"/>
    </location>
</feature>
<protein>
    <submittedName>
        <fullName evidence="2">Nitrate reductase NapE component</fullName>
    </submittedName>
</protein>
<proteinExistence type="predicted"/>
<gene>
    <name evidence="2" type="ORF">J2X15_003287</name>
</gene>
<reference evidence="2 3" key="1">
    <citation type="submission" date="2023-07" db="EMBL/GenBank/DDBJ databases">
        <title>Sorghum-associated microbial communities from plants grown in Nebraska, USA.</title>
        <authorList>
            <person name="Schachtman D."/>
        </authorList>
    </citation>
    <scope>NUCLEOTIDE SEQUENCE [LARGE SCALE GENOMIC DNA]</scope>
    <source>
        <strain evidence="2 3">BE308</strain>
    </source>
</reference>
<sequence>MKRNEDPKLWVTILKLVVGAVVLIGGVGLALWYVDQVQGPPQIAKPVSNWGIAGDSPLRR</sequence>
<accession>A0ABU1ZR00</accession>
<evidence type="ECO:0000256" key="1">
    <source>
        <dbReference type="SAM" id="Phobius"/>
    </source>
</evidence>
<evidence type="ECO:0000313" key="3">
    <source>
        <dbReference type="Proteomes" id="UP001268089"/>
    </source>
</evidence>
<name>A0ABU1ZR00_9BURK</name>
<keyword evidence="1" id="KW-0472">Membrane</keyword>